<reference evidence="3" key="1">
    <citation type="submission" date="2016-01" db="EMBL/GenBank/DDBJ databases">
        <authorList>
            <person name="Peeters Charlotte."/>
        </authorList>
    </citation>
    <scope>NUCLEOTIDE SEQUENCE [LARGE SCALE GENOMIC DNA]</scope>
</reference>
<feature type="compositionally biased region" description="Basic and acidic residues" evidence="1">
    <location>
        <begin position="37"/>
        <end position="56"/>
    </location>
</feature>
<sequence>MSRKNQSAPAGAPARQQQPASAAHSKSDSKRAAPKTDATKAEPVPHVRPPVRSDDN</sequence>
<feature type="compositionally biased region" description="Low complexity" evidence="1">
    <location>
        <begin position="1"/>
        <end position="24"/>
    </location>
</feature>
<keyword evidence="3" id="KW-1185">Reference proteome</keyword>
<feature type="region of interest" description="Disordered" evidence="1">
    <location>
        <begin position="1"/>
        <end position="56"/>
    </location>
</feature>
<dbReference type="Proteomes" id="UP000054624">
    <property type="component" value="Unassembled WGS sequence"/>
</dbReference>
<name>A0A157Z5Z0_9BURK</name>
<evidence type="ECO:0000256" key="1">
    <source>
        <dbReference type="SAM" id="MobiDB-lite"/>
    </source>
</evidence>
<proteinExistence type="predicted"/>
<accession>A0A157Z5Z0</accession>
<evidence type="ECO:0000313" key="3">
    <source>
        <dbReference type="Proteomes" id="UP000054624"/>
    </source>
</evidence>
<organism evidence="2 3">
    <name type="scientific">Caballeronia temeraria</name>
    <dbReference type="NCBI Taxonomy" id="1777137"/>
    <lineage>
        <taxon>Bacteria</taxon>
        <taxon>Pseudomonadati</taxon>
        <taxon>Pseudomonadota</taxon>
        <taxon>Betaproteobacteria</taxon>
        <taxon>Burkholderiales</taxon>
        <taxon>Burkholderiaceae</taxon>
        <taxon>Caballeronia</taxon>
    </lineage>
</organism>
<dbReference type="EMBL" id="FCOI02000001">
    <property type="protein sequence ID" value="SAK40407.1"/>
    <property type="molecule type" value="Genomic_DNA"/>
</dbReference>
<protein>
    <submittedName>
        <fullName evidence="2">Uncharacterized protein</fullName>
    </submittedName>
</protein>
<evidence type="ECO:0000313" key="2">
    <source>
        <dbReference type="EMBL" id="SAK40407.1"/>
    </source>
</evidence>
<gene>
    <name evidence="2" type="ORF">AWB76_00169</name>
</gene>
<dbReference type="AlphaFoldDB" id="A0A157Z5Z0"/>